<dbReference type="PATRIC" id="fig|2209.60.peg.3824"/>
<feature type="transmembrane region" description="Helical" evidence="1">
    <location>
        <begin position="65"/>
        <end position="84"/>
    </location>
</feature>
<evidence type="ECO:0000256" key="1">
    <source>
        <dbReference type="SAM" id="Phobius"/>
    </source>
</evidence>
<feature type="transmembrane region" description="Helical" evidence="1">
    <location>
        <begin position="38"/>
        <end position="59"/>
    </location>
</feature>
<evidence type="ECO:0000313" key="4">
    <source>
        <dbReference type="Proteomes" id="UP000034597"/>
    </source>
</evidence>
<reference evidence="3 4" key="1">
    <citation type="journal article" date="2015" name="ISME J.">
        <title>Genomic and phenotypic differentiation among Methanosarcina mazei populations from Columbia River sediment.</title>
        <authorList>
            <person name="Youngblut N.D."/>
            <person name="Wirth J.S."/>
            <person name="Henriksen J.R."/>
            <person name="Smith M."/>
            <person name="Simon H."/>
            <person name="Metcalf W.W."/>
            <person name="Whitaker R.J."/>
        </authorList>
    </citation>
    <scope>NUCLEOTIDE SEQUENCE [LARGE SCALE GENOMIC DNA]</scope>
    <source>
        <strain evidence="3 4">2.F.T.0.2</strain>
    </source>
</reference>
<dbReference type="EMBL" id="JJOT01000097">
    <property type="protein sequence ID" value="KKG00523.1"/>
    <property type="molecule type" value="Genomic_DNA"/>
</dbReference>
<evidence type="ECO:0000313" key="3">
    <source>
        <dbReference type="EMBL" id="KKG00523.1"/>
    </source>
</evidence>
<evidence type="ECO:0000259" key="2">
    <source>
        <dbReference type="Pfam" id="PF00534"/>
    </source>
</evidence>
<dbReference type="Gene3D" id="3.40.50.2000">
    <property type="entry name" value="Glycogen Phosphorylase B"/>
    <property type="match status" value="2"/>
</dbReference>
<name>A0A0F8DCZ6_METMZ</name>
<dbReference type="SUPFAM" id="SSF53756">
    <property type="entry name" value="UDP-Glycosyltransferase/glycogen phosphorylase"/>
    <property type="match status" value="1"/>
</dbReference>
<accession>A0A0F8DCZ6</accession>
<keyword evidence="1" id="KW-1133">Transmembrane helix</keyword>
<dbReference type="Pfam" id="PF00534">
    <property type="entry name" value="Glycos_transf_1"/>
    <property type="match status" value="1"/>
</dbReference>
<comment type="caution">
    <text evidence="3">The sequence shown here is derived from an EMBL/GenBank/DDBJ whole genome shotgun (WGS) entry which is preliminary data.</text>
</comment>
<dbReference type="PANTHER" id="PTHR12526">
    <property type="entry name" value="GLYCOSYLTRANSFERASE"/>
    <property type="match status" value="1"/>
</dbReference>
<organism evidence="3 4">
    <name type="scientific">Methanosarcina mazei</name>
    <name type="common">Methanosarcina frisia</name>
    <dbReference type="NCBI Taxonomy" id="2209"/>
    <lineage>
        <taxon>Archaea</taxon>
        <taxon>Methanobacteriati</taxon>
        <taxon>Methanobacteriota</taxon>
        <taxon>Stenosarchaea group</taxon>
        <taxon>Methanomicrobia</taxon>
        <taxon>Methanosarcinales</taxon>
        <taxon>Methanosarcinaceae</taxon>
        <taxon>Methanosarcina</taxon>
    </lineage>
</organism>
<dbReference type="InterPro" id="IPR001296">
    <property type="entry name" value="Glyco_trans_1"/>
</dbReference>
<gene>
    <name evidence="3" type="ORF">DU40_17835</name>
</gene>
<sequence length="352" mass="40160">MHHLYPITLLDDVEQIMVVKDKPYPKMNKVQYYCPPNWSLKIPVVAFVLKFFIMCYLSIKEKPDLITGYLLFPHGILAFITGLLTGRKIGISTIAGPVELYAWGKSPIGKYSYHNQLPELSYIAKISLWILNKCDLITVTGSYTSKCLVKLNVDENKIFILPHVLDENFKFKDVNKEYDIIYVARLAQVKHIEILIKSIKVVKKQYPSIKVAIVGSGECRVKLEKLAQSLNLSENIDFVGYQSDVWNWYNKGKLSVLTSEREGFPYSVVESLSCGLPVISSNCGDVCDVIKDGYNGYIIVNYEDYDSFADKIIEMLKNPTIIDSFSENALKTAKEMTPENVSYIWKEIFQII</sequence>
<dbReference type="Proteomes" id="UP000034597">
    <property type="component" value="Unassembled WGS sequence"/>
</dbReference>
<feature type="domain" description="Glycosyl transferase family 1" evidence="2">
    <location>
        <begin position="170"/>
        <end position="331"/>
    </location>
</feature>
<dbReference type="PANTHER" id="PTHR12526:SF630">
    <property type="entry name" value="GLYCOSYLTRANSFERASE"/>
    <property type="match status" value="1"/>
</dbReference>
<keyword evidence="1" id="KW-0472">Membrane</keyword>
<keyword evidence="1" id="KW-0812">Transmembrane</keyword>
<dbReference type="GO" id="GO:0016757">
    <property type="term" value="F:glycosyltransferase activity"/>
    <property type="evidence" value="ECO:0007669"/>
    <property type="project" value="InterPro"/>
</dbReference>
<proteinExistence type="predicted"/>
<protein>
    <recommendedName>
        <fullName evidence="2">Glycosyl transferase family 1 domain-containing protein</fullName>
    </recommendedName>
</protein>
<dbReference type="AlphaFoldDB" id="A0A0F8DCZ6"/>